<dbReference type="Proteomes" id="UP000239446">
    <property type="component" value="Unassembled WGS sequence"/>
</dbReference>
<keyword evidence="4" id="KW-1185">Reference proteome</keyword>
<dbReference type="EMBL" id="PTIU01000004">
    <property type="protein sequence ID" value="PPK55737.1"/>
    <property type="molecule type" value="Genomic_DNA"/>
</dbReference>
<gene>
    <name evidence="2" type="ORF">B0H24_1004141</name>
    <name evidence="1" type="ORF">BY455_10434</name>
</gene>
<dbReference type="RefSeq" id="WP_146082683.1">
    <property type="nucleotide sequence ID" value="NZ_PTIT01000004.1"/>
</dbReference>
<evidence type="ECO:0000313" key="1">
    <source>
        <dbReference type="EMBL" id="PPK52717.1"/>
    </source>
</evidence>
<evidence type="ECO:0000313" key="4">
    <source>
        <dbReference type="Proteomes" id="UP000239648"/>
    </source>
</evidence>
<dbReference type="OrthoDB" id="262615at2"/>
<reference evidence="1 4" key="1">
    <citation type="submission" date="2018-02" db="EMBL/GenBank/DDBJ databases">
        <title>Deep subsurface shale carbon reservoir microbial communities from Ohio and West Virginia, USA.</title>
        <authorList>
            <person name="Wrighton K."/>
        </authorList>
    </citation>
    <scope>NUCLEOTIDE SEQUENCE [LARGE SCALE GENOMIC DNA]</scope>
    <source>
        <strain evidence="1 4">UTICA-S1B6</strain>
    </source>
</reference>
<evidence type="ECO:0000313" key="2">
    <source>
        <dbReference type="EMBL" id="PPK55737.1"/>
    </source>
</evidence>
<accession>A0A2S6G915</accession>
<sequence>MEPIAIRLTETTGIARNSEPVFVGVPLARGLIRDASKLALTVANSDQPLPACFTVLCRWPDASIRWVLVEFETDLAPRSDQTLWVREATNTASNQPMDIDSAIGGWQIQTAGGTFRLTSNQPIWQNQSNAGSITTQPELRDEHGSLCKTVADADWHLRRSGSLYVYATLTGQWLRPDDSPLARFHCQLRISSHTGVVRAQVQIHNPNRARHPGGLWDLGDEGSVLFRSLELVTNTSGHHDTASLQADATAPDSQWQTAAEVTLYQDSSGGENWDSLNHVDRHQERTTHLPGYRLLTDGAEASGKRANPQLKLSGPEYQLQIAVPGFWQNFPSSIHHNNQTTAVGLFPAQPDNRLHELQGGERRTLCCLFSYQDPAFDLAWAYAPLVPVLPGSTYQQAHAFPWFSANAEHDPLSGLLQLGLDGPSNFFAKREAIDEYGWRNFGDIFADHECLYQPDDEPPLVSHYNNQYDALYGFARQFAATGDRRWFELMNDLASHVADIDIYHTQKDRSEYNNGLFWHTDHYLPAQTATHRTFSRHNQTSSTPGQTGGGPGAEHCYTTGLLYHYLMTGQATSREAVMDLTRWMVGLHEGCGGFLEQVLAVKKQDLPKIKAILHLERPTRHRYPLTRGTGNYLNALLDAHLLEPGYDWLERARDVIEQTCHPDDDLDARNLLDREANWHYLVFLSSLCRYLLLSHEAECHDWHYQYALACFRHYTRWIVENEQPFLAQSEDLEFDNHTWAAQDIRKAMLMYQAACFDPEYRNRYLEKGQQWLDYVVSTLEKSPEKHFTRIQMILLQNHGPHLATMTLPEVALQTDLIQASRLAPPVLPLPELLGRVTARVFRGLKTFRLDHERAWLASRLDRR</sequence>
<dbReference type="AlphaFoldDB" id="A0A2S6G915"/>
<proteinExistence type="predicted"/>
<organism evidence="2 3">
    <name type="scientific">Marinobacter persicus</name>
    <dbReference type="NCBI Taxonomy" id="930118"/>
    <lineage>
        <taxon>Bacteria</taxon>
        <taxon>Pseudomonadati</taxon>
        <taxon>Pseudomonadota</taxon>
        <taxon>Gammaproteobacteria</taxon>
        <taxon>Pseudomonadales</taxon>
        <taxon>Marinobacteraceae</taxon>
        <taxon>Marinobacter</taxon>
    </lineage>
</organism>
<dbReference type="EMBL" id="PTIT01000004">
    <property type="protein sequence ID" value="PPK52717.1"/>
    <property type="molecule type" value="Genomic_DNA"/>
</dbReference>
<reference evidence="2 3" key="2">
    <citation type="submission" date="2018-02" db="EMBL/GenBank/DDBJ databases">
        <title>Subsurface microbial communities from deep shales in Ohio and West Virginia, USA.</title>
        <authorList>
            <person name="Wrighton K."/>
        </authorList>
    </citation>
    <scope>NUCLEOTIDE SEQUENCE [LARGE SCALE GENOMIC DNA]</scope>
    <source>
        <strain evidence="2 3">UTICA-S1B9</strain>
    </source>
</reference>
<name>A0A2S6G915_9GAMM</name>
<protein>
    <submittedName>
        <fullName evidence="2">Uncharacterized protein</fullName>
    </submittedName>
</protein>
<dbReference type="Proteomes" id="UP000239648">
    <property type="component" value="Unassembled WGS sequence"/>
</dbReference>
<comment type="caution">
    <text evidence="2">The sequence shown here is derived from an EMBL/GenBank/DDBJ whole genome shotgun (WGS) entry which is preliminary data.</text>
</comment>
<evidence type="ECO:0000313" key="3">
    <source>
        <dbReference type="Proteomes" id="UP000239446"/>
    </source>
</evidence>